<dbReference type="InterPro" id="IPR003108">
    <property type="entry name" value="GAR_dom"/>
</dbReference>
<evidence type="ECO:0000256" key="4">
    <source>
        <dbReference type="SAM" id="Coils"/>
    </source>
</evidence>
<proteinExistence type="predicted"/>
<dbReference type="GO" id="GO:0008017">
    <property type="term" value="F:microtubule binding"/>
    <property type="evidence" value="ECO:0007669"/>
    <property type="project" value="InterPro"/>
</dbReference>
<feature type="region of interest" description="Disordered" evidence="5">
    <location>
        <begin position="1"/>
        <end position="23"/>
    </location>
</feature>
<keyword evidence="3" id="KW-0206">Cytoskeleton</keyword>
<feature type="compositionally biased region" description="Low complexity" evidence="5">
    <location>
        <begin position="1624"/>
        <end position="1643"/>
    </location>
</feature>
<feature type="compositionally biased region" description="Polar residues" evidence="5">
    <location>
        <begin position="1"/>
        <end position="12"/>
    </location>
</feature>
<dbReference type="SUPFAM" id="SSF143575">
    <property type="entry name" value="GAS2 domain-like"/>
    <property type="match status" value="1"/>
</dbReference>
<feature type="coiled-coil region" evidence="4">
    <location>
        <begin position="967"/>
        <end position="1040"/>
    </location>
</feature>
<dbReference type="PANTHER" id="PTHR24216">
    <property type="entry name" value="PAXILLIN-RELATED"/>
    <property type="match status" value="1"/>
</dbReference>
<dbReference type="EMBL" id="JH930469">
    <property type="protein sequence ID" value="EKM59623.1"/>
    <property type="molecule type" value="Genomic_DNA"/>
</dbReference>
<accession>K5W6Q6</accession>
<feature type="compositionally biased region" description="Polar residues" evidence="5">
    <location>
        <begin position="1369"/>
        <end position="1394"/>
    </location>
</feature>
<keyword evidence="2" id="KW-0963">Cytoplasm</keyword>
<dbReference type="InParanoid" id="K5W6Q6"/>
<gene>
    <name evidence="7" type="ORF">PHACADRAFT_88087</name>
</gene>
<dbReference type="InterPro" id="IPR036534">
    <property type="entry name" value="GAR_dom_sf"/>
</dbReference>
<dbReference type="PROSITE" id="PS51460">
    <property type="entry name" value="GAR"/>
    <property type="match status" value="1"/>
</dbReference>
<dbReference type="Gene3D" id="3.30.920.20">
    <property type="entry name" value="Gas2-like domain"/>
    <property type="match status" value="1"/>
</dbReference>
<dbReference type="STRING" id="650164.K5W6Q6"/>
<keyword evidence="8" id="KW-1185">Reference proteome</keyword>
<feature type="region of interest" description="Disordered" evidence="5">
    <location>
        <begin position="1276"/>
        <end position="1487"/>
    </location>
</feature>
<dbReference type="GeneID" id="18920591"/>
<feature type="compositionally biased region" description="Low complexity" evidence="5">
    <location>
        <begin position="1431"/>
        <end position="1461"/>
    </location>
</feature>
<feature type="compositionally biased region" description="Low complexity" evidence="5">
    <location>
        <begin position="1332"/>
        <end position="1362"/>
    </location>
</feature>
<dbReference type="Proteomes" id="UP000008370">
    <property type="component" value="Unassembled WGS sequence"/>
</dbReference>
<evidence type="ECO:0000313" key="8">
    <source>
        <dbReference type="Proteomes" id="UP000008370"/>
    </source>
</evidence>
<dbReference type="Pfam" id="PF02187">
    <property type="entry name" value="GAS2"/>
    <property type="match status" value="1"/>
</dbReference>
<feature type="region of interest" description="Disordered" evidence="5">
    <location>
        <begin position="1597"/>
        <end position="1682"/>
    </location>
</feature>
<feature type="compositionally biased region" description="Basic and acidic residues" evidence="5">
    <location>
        <begin position="1646"/>
        <end position="1655"/>
    </location>
</feature>
<sequence length="1682" mass="185027">MQNGANVSSDTVPKSPRTPGQEETLEWYEVIELQAFSERKAWIEEKTQFLEQLPPIQVFVGLDAIRESALEVPGLPTREQLQDWLEEHDRIEKETEIFDRGELQKLKKFTKAAASRNLSPVDTDLIELTLTTIYALDKLIHLLRDRSDNLELLGVRLTWEEKRRAAWTEVQSLTAELQQFLETRARWTPCVYERDEQDELESPVAPANERLMLPLPQPAVRRRGSVVSLASATSDTIAPTLGLSRHERFRIAEILSRDAALFASRVSSLRHSKIAAAGKALDKLIGESRRPVPDELLDEQDRLENKGINEMEGVGKFVMHVVSQWKKADDIYVETLKDKNAAQTLLEEIEMAKLRHPVGRQDVLFAGRLAALVKRLEMRGNPANLSSPFPRPKHPLFLDQEAANFEIARVLGEEIETAQYHVKEADTVAKDYHVMSEAVKKVNSLCRSASTRTSEFQSLIARLTKGVDSREQDGLPPSLDNETCLQKPSHAGFLARLPDVVERVNELEAESGDLLLEAERALSALRFPNINEDFREESTDTVDELVAARNSAVAARDATLAQVDALGRVQRVWTTMATIFDRLNNLREDIAESIKRHAWESDTEDDAALLTPESPASVLPSADPTPPEVSESLDQLASMLGDDVMSPLGVVGSSLGPPLREYLYNCASGLGTALEDARRMAVASTAIQKQSSEMMAVRDETNILQVRMEEFKARCESEAERLLTGALDGDGGKAVLTALYPDASQLRSDAQSVQDSLPHRIPFVSTSDKAIAVQSIPPHQKHFSVSSGLSLDLVRQAAFAGLPIDLLALDRTVRADCNRYSILLAGGVEGLSQAINHFKVCEVARRIDLQVSSLSTSLRHASDNTKTLQQSVNEAPEMGLSYDKLAALSEQLDKISETHRPDITSISISLRDLVSQLDAGLTGLDHASGNALVLSRKRAGEEAQQRAGSWKESVEILSERITDLRRREQVRLAEERAREEAESLRLEAKARAEQERLEAERRIAEEQARTQAAEEKRLRLEDAAREHERLAVEAAEAERRRIAEPRVPSLDEGALVHDSLASPRLYARSSDVFGMDGLPNAGSTLATEFSDLRSLVTSLRQQLRAINISEVGQPDGRGAISLPTEEEASKLERSVTALLDDANTLPESVPGSAAVEANLQSLRSEILVASDLLRRIHQLAGLAASVRRCDDALSDLLEHVDSFPAPPTGPLSSSHNSDTNLAPEDQMLARLSFTQTLVDDAISRGSELSGDARAITERERISQTWDELRAMAMDRLAEPKSRPPSAVGNGRTSRNAATPNPVPGPPKRPSAGRHSMSTSTPKFLAPPLPKAGRSISGTSTGSTHSRSSSRASGTSTSRSVSGPIPITIINPTSRLYTSTFASRQRSSSIASDDPTTAEKQRSTFTLPSNPPSIMPRPRSGTNQSMPRRTASPALSEMSRSRSSLSMSRSSVGSTTKSSWSRAPRHSFPHVPNSPSGPTPPVKEKKPYVANPKNKLDVALGDVVNNLPVSINVEVVADTWKDQSGKYWIGDEDPKLCFCRILRSQTVMVRVGGGWAELSKFIREHFADAFRLVPDSPRRGSTEEKWISSTILQQQSIQEVLSTPPSHPQTPEPKNPIPSFALSTPPRASPKSLKSSSPGSPLQPIEFIRRADRDSPLLRADTPTKLLRPRSISHTSRPPAWRP</sequence>
<evidence type="ECO:0000313" key="7">
    <source>
        <dbReference type="EMBL" id="EKM59623.1"/>
    </source>
</evidence>
<evidence type="ECO:0000256" key="2">
    <source>
        <dbReference type="ARBA" id="ARBA00022490"/>
    </source>
</evidence>
<evidence type="ECO:0000259" key="6">
    <source>
        <dbReference type="PROSITE" id="PS51460"/>
    </source>
</evidence>
<dbReference type="KEGG" id="pco:PHACADRAFT_88087"/>
<dbReference type="OrthoDB" id="10017054at2759"/>
<feature type="domain" description="GAR" evidence="6">
    <location>
        <begin position="1490"/>
        <end position="1568"/>
    </location>
</feature>
<feature type="compositionally biased region" description="Pro residues" evidence="5">
    <location>
        <begin position="1604"/>
        <end position="1615"/>
    </location>
</feature>
<evidence type="ECO:0000256" key="3">
    <source>
        <dbReference type="ARBA" id="ARBA00023212"/>
    </source>
</evidence>
<organism evidence="7 8">
    <name type="scientific">Phanerochaete carnosa (strain HHB-10118-sp)</name>
    <name type="common">White-rot fungus</name>
    <name type="synonym">Peniophora carnosa</name>
    <dbReference type="NCBI Taxonomy" id="650164"/>
    <lineage>
        <taxon>Eukaryota</taxon>
        <taxon>Fungi</taxon>
        <taxon>Dikarya</taxon>
        <taxon>Basidiomycota</taxon>
        <taxon>Agaricomycotina</taxon>
        <taxon>Agaricomycetes</taxon>
        <taxon>Polyporales</taxon>
        <taxon>Phanerochaetaceae</taxon>
        <taxon>Phanerochaete</taxon>
    </lineage>
</organism>
<dbReference type="RefSeq" id="XP_007392181.1">
    <property type="nucleotide sequence ID" value="XM_007392119.1"/>
</dbReference>
<protein>
    <recommendedName>
        <fullName evidence="6">GAR domain-containing protein</fullName>
    </recommendedName>
</protein>
<reference evidence="7 8" key="1">
    <citation type="journal article" date="2012" name="BMC Genomics">
        <title>Comparative genomics of the white-rot fungi, Phanerochaete carnosa and P. chrysosporium, to elucidate the genetic basis of the distinct wood types they colonize.</title>
        <authorList>
            <person name="Suzuki H."/>
            <person name="MacDonald J."/>
            <person name="Syed K."/>
            <person name="Salamov A."/>
            <person name="Hori C."/>
            <person name="Aerts A."/>
            <person name="Henrissat B."/>
            <person name="Wiebenga A."/>
            <person name="vanKuyk P.A."/>
            <person name="Barry K."/>
            <person name="Lindquist E."/>
            <person name="LaButti K."/>
            <person name="Lapidus A."/>
            <person name="Lucas S."/>
            <person name="Coutinho P."/>
            <person name="Gong Y."/>
            <person name="Samejima M."/>
            <person name="Mahadevan R."/>
            <person name="Abou-Zaid M."/>
            <person name="de Vries R.P."/>
            <person name="Igarashi K."/>
            <person name="Yadav J.S."/>
            <person name="Grigoriev I.V."/>
            <person name="Master E.R."/>
        </authorList>
    </citation>
    <scope>NUCLEOTIDE SEQUENCE [LARGE SCALE GENOMIC DNA]</scope>
    <source>
        <strain evidence="7 8">HHB-10118-sp</strain>
    </source>
</reference>
<dbReference type="SMART" id="SM00243">
    <property type="entry name" value="GAS2"/>
    <property type="match status" value="1"/>
</dbReference>
<evidence type="ECO:0000256" key="5">
    <source>
        <dbReference type="SAM" id="MobiDB-lite"/>
    </source>
</evidence>
<dbReference type="GO" id="GO:0005856">
    <property type="term" value="C:cytoskeleton"/>
    <property type="evidence" value="ECO:0007669"/>
    <property type="project" value="UniProtKB-SubCell"/>
</dbReference>
<comment type="subcellular location">
    <subcellularLocation>
        <location evidence="1">Cytoplasm</location>
        <location evidence="1">Cytoskeleton</location>
    </subcellularLocation>
</comment>
<dbReference type="HOGENOM" id="CLU_002695_0_0_1"/>
<evidence type="ECO:0000256" key="1">
    <source>
        <dbReference type="ARBA" id="ARBA00004245"/>
    </source>
</evidence>
<keyword evidence="4" id="KW-0175">Coiled coil</keyword>
<name>K5W6Q6_PHACS</name>